<dbReference type="GO" id="GO:0016709">
    <property type="term" value="F:oxidoreductase activity, acting on paired donors, with incorporation or reduction of molecular oxygen, NAD(P)H as one donor, and incorporation of one atom of oxygen"/>
    <property type="evidence" value="ECO:0007669"/>
    <property type="project" value="InterPro"/>
</dbReference>
<dbReference type="InterPro" id="IPR012078">
    <property type="entry name" value="MP_mOase_hydro"/>
</dbReference>
<keyword evidence="1" id="KW-0560">Oxidoreductase</keyword>
<name>F5RH89_METUF</name>
<dbReference type="eggNOG" id="ENOG502Z7Z9">
    <property type="taxonomic scope" value="Bacteria"/>
</dbReference>
<dbReference type="OrthoDB" id="9806768at2"/>
<keyword evidence="4" id="KW-1185">Reference proteome</keyword>
<evidence type="ECO:0000313" key="4">
    <source>
        <dbReference type="Proteomes" id="UP000005019"/>
    </source>
</evidence>
<dbReference type="Gene3D" id="1.10.620.20">
    <property type="entry name" value="Ribonucleotide Reductase, subunit A"/>
    <property type="match status" value="1"/>
</dbReference>
<proteinExistence type="predicted"/>
<dbReference type="InterPro" id="IPR009078">
    <property type="entry name" value="Ferritin-like_SF"/>
</dbReference>
<dbReference type="InterPro" id="IPR012348">
    <property type="entry name" value="RNR-like"/>
</dbReference>
<sequence length="330" mass="37106">MQIDLRTVSIKPQRQTYGHIERRFGDKPASRYQEGTFDLQPSANFHYRPTWDPDREIFDAARTALKMQDWYAFKDPRQYYYGAWTLARARQQDTAESNFDFVESRNLGALLPEDVRQLALDLLLPLRHVAWGANMNNASVCAYGYGTAITQPCMFHAMDNLAIAQYLTRIGLLLGDPGALATAKEHWLYAADWQGLRRVVEDSLVVQDWFELFIAQNLVLDGLVYPLFYKTLVEDALSLRGGTAVAMLTQFMTEWYAETAKWVDAQIKTACAESPENAALVRGWIAAWQSRALDALTPLAQRALGERAGAALDDLATQFAARVAKCGVPA</sequence>
<dbReference type="STRING" id="1000565.METUNv1_03684"/>
<dbReference type="AlphaFoldDB" id="F5RH89"/>
<evidence type="ECO:0000256" key="1">
    <source>
        <dbReference type="ARBA" id="ARBA00023002"/>
    </source>
</evidence>
<protein>
    <submittedName>
        <fullName evidence="3">Phenol hydroxylase P1 protein</fullName>
    </submittedName>
</protein>
<reference evidence="3 4" key="1">
    <citation type="journal article" date="2011" name="J. Bacteriol.">
        <title>Genome sequence of Methyloversatilis universalis FAM5T, a methylotrophic representative of the order Rhodocyclales.</title>
        <authorList>
            <person name="Kittichotirat W."/>
            <person name="Good N.M."/>
            <person name="Hall R."/>
            <person name="Bringel F."/>
            <person name="Lajus A."/>
            <person name="Medigue C."/>
            <person name="Smalley N.E."/>
            <person name="Beck D."/>
            <person name="Bumgarner R."/>
            <person name="Vuilleumier S."/>
            <person name="Kalyuzhnaya M.G."/>
        </authorList>
    </citation>
    <scope>NUCLEOTIDE SEQUENCE [LARGE SCALE GENOMIC DNA]</scope>
    <source>
        <strain evidence="4">ATCC BAA-1314 / JCM 13912 / FAM5</strain>
    </source>
</reference>
<dbReference type="InterPro" id="IPR003430">
    <property type="entry name" value="Phenol_Hydrox"/>
</dbReference>
<dbReference type="Proteomes" id="UP000005019">
    <property type="component" value="Unassembled WGS sequence"/>
</dbReference>
<dbReference type="PIRSF" id="PIRSF000040">
    <property type="entry name" value="MMOH_comp"/>
    <property type="match status" value="1"/>
</dbReference>
<dbReference type="RefSeq" id="WP_008064251.1">
    <property type="nucleotide sequence ID" value="NZ_AFHG01000059.1"/>
</dbReference>
<organism evidence="3 4">
    <name type="scientific">Methyloversatilis universalis (strain ATCC BAA-1314 / DSM 25237 / JCM 13912 / CCUG 52030 / FAM5)</name>
    <dbReference type="NCBI Taxonomy" id="1000565"/>
    <lineage>
        <taxon>Bacteria</taxon>
        <taxon>Pseudomonadati</taxon>
        <taxon>Pseudomonadota</taxon>
        <taxon>Betaproteobacteria</taxon>
        <taxon>Nitrosomonadales</taxon>
        <taxon>Sterolibacteriaceae</taxon>
        <taxon>Methyloversatilis</taxon>
    </lineage>
</organism>
<dbReference type="CDD" id="cd01058">
    <property type="entry name" value="AAMH_B"/>
    <property type="match status" value="1"/>
</dbReference>
<dbReference type="SUPFAM" id="SSF47240">
    <property type="entry name" value="Ferritin-like"/>
    <property type="match status" value="1"/>
</dbReference>
<comment type="caution">
    <text evidence="3">The sequence shown here is derived from an EMBL/GenBank/DDBJ whole genome shotgun (WGS) entry which is preliminary data.</text>
</comment>
<evidence type="ECO:0000256" key="2">
    <source>
        <dbReference type="ARBA" id="ARBA00023033"/>
    </source>
</evidence>
<dbReference type="EMBL" id="AFHG01000059">
    <property type="protein sequence ID" value="EGK69721.1"/>
    <property type="molecule type" value="Genomic_DNA"/>
</dbReference>
<evidence type="ECO:0000313" key="3">
    <source>
        <dbReference type="EMBL" id="EGK69721.1"/>
    </source>
</evidence>
<keyword evidence="2" id="KW-0503">Monooxygenase</keyword>
<dbReference type="Pfam" id="PF02332">
    <property type="entry name" value="Phenol_Hydrox"/>
    <property type="match status" value="1"/>
</dbReference>
<gene>
    <name evidence="3" type="ORF">METUNv1_03684</name>
</gene>
<accession>F5RH89</accession>